<name>A0A8H4TYM8_9HYPO</name>
<keyword evidence="1" id="KW-0472">Membrane</keyword>
<keyword evidence="3" id="KW-1185">Reference proteome</keyword>
<reference evidence="2" key="1">
    <citation type="journal article" date="2020" name="BMC Genomics">
        <title>Correction to: Identification and distribution of gene clusters required for synthesis of sphingolipid metabolism inhibitors in diverse species of the filamentous fungus Fusarium.</title>
        <authorList>
            <person name="Kim H.S."/>
            <person name="Lohmar J.M."/>
            <person name="Busman M."/>
            <person name="Brown D.W."/>
            <person name="Naumann T.A."/>
            <person name="Divon H.H."/>
            <person name="Lysoe E."/>
            <person name="Uhlig S."/>
            <person name="Proctor R.H."/>
        </authorList>
    </citation>
    <scope>NUCLEOTIDE SEQUENCE</scope>
    <source>
        <strain evidence="2">NRRL 20472</strain>
    </source>
</reference>
<organism evidence="2 3">
    <name type="scientific">Fusarium sarcochroum</name>
    <dbReference type="NCBI Taxonomy" id="1208366"/>
    <lineage>
        <taxon>Eukaryota</taxon>
        <taxon>Fungi</taxon>
        <taxon>Dikarya</taxon>
        <taxon>Ascomycota</taxon>
        <taxon>Pezizomycotina</taxon>
        <taxon>Sordariomycetes</taxon>
        <taxon>Hypocreomycetidae</taxon>
        <taxon>Hypocreales</taxon>
        <taxon>Nectriaceae</taxon>
        <taxon>Fusarium</taxon>
        <taxon>Fusarium lateritium species complex</taxon>
    </lineage>
</organism>
<accession>A0A8H4TYM8</accession>
<feature type="transmembrane region" description="Helical" evidence="1">
    <location>
        <begin position="224"/>
        <end position="247"/>
    </location>
</feature>
<evidence type="ECO:0000313" key="2">
    <source>
        <dbReference type="EMBL" id="KAF4966368.1"/>
    </source>
</evidence>
<dbReference type="OrthoDB" id="194358at2759"/>
<gene>
    <name evidence="2" type="ORF">FSARC_5938</name>
</gene>
<feature type="transmembrane region" description="Helical" evidence="1">
    <location>
        <begin position="307"/>
        <end position="325"/>
    </location>
</feature>
<dbReference type="Proteomes" id="UP000622797">
    <property type="component" value="Unassembled WGS sequence"/>
</dbReference>
<evidence type="ECO:0000313" key="3">
    <source>
        <dbReference type="Proteomes" id="UP000622797"/>
    </source>
</evidence>
<sequence>MASANNNQEFEGDEFSNNLFSDLAPLLTLFGEQVTKQFLSMSMGWADNVLLSMGPLGIMTIIVSAIRIGGDKKMKALVGRKRARESYSVAEQELLSSTSENVCEMWSGQQIVRLIGDSEELKTLIANQDGDIYNIQSAVKAHLLTLDGNYGSRLIYLVGGDVLESLSNAAPNLALNVSNATVPVHELWSLAALGTLLQLFAVAFSAVATYHWKWTKGGSPVQAYGYPCFCVGTLCLIVGVMVCGHIIEGVTEESEFHVSGTGREERVKIFRFQRARTVGDQHFPSCAIFNAEGNETIKISRLTSKNYRLMATGFAALAVTGYIAQFVGLRALHWSATIVQLGVTLIMTGFRAWVRRGLAEDPDVRPGFENHELAWLTLFLMSQKQQDGHPSNISAPTSQQTHNEQESQYFWELVTGYQKPDDLLFSRESHHLSEEKSPVFVVKQLFGPICGHLSVNLREETRIHPYLSPSEKQPALENFRSAGNFIPADDLQREVSTVSNALQGIIEKVMDFLSQPGAVSWKIPNIVPDKIGQDGELIVREHAPEVYLNWSFNVRSGKLPEYRSPDGLRTSLQFQLVRKSQVLRLPSDSALPPWELEDARYLDAVISLSMYAMAARLQFTNPLTPEESMQLESVSRPRRTLHAWQTRTGRIMGCTSRDSAREKIGQLRAWLNRPNLKIKEGPLPNGSGGTYFLRVDWYFGMFLSSLSSHDEQLVAAEQGARVEILELAIEEKPTSSLPIKWAQELLSLFMLAIASEIEEVLGPTEGHMDPPTKENACLRRIASLVVEGGLAETKEDAYVLIIPAFLKYDLLRD</sequence>
<feature type="transmembrane region" description="Helical" evidence="1">
    <location>
        <begin position="187"/>
        <end position="212"/>
    </location>
</feature>
<reference evidence="2" key="2">
    <citation type="submission" date="2020-05" db="EMBL/GenBank/DDBJ databases">
        <authorList>
            <person name="Kim H.-S."/>
            <person name="Proctor R.H."/>
            <person name="Brown D.W."/>
        </authorList>
    </citation>
    <scope>NUCLEOTIDE SEQUENCE</scope>
    <source>
        <strain evidence="2">NRRL 20472</strain>
    </source>
</reference>
<keyword evidence="1" id="KW-1133">Transmembrane helix</keyword>
<comment type="caution">
    <text evidence="2">The sequence shown here is derived from an EMBL/GenBank/DDBJ whole genome shotgun (WGS) entry which is preliminary data.</text>
</comment>
<evidence type="ECO:0000256" key="1">
    <source>
        <dbReference type="SAM" id="Phobius"/>
    </source>
</evidence>
<protein>
    <submittedName>
        <fullName evidence="2">Uncharacterized protein</fullName>
    </submittedName>
</protein>
<proteinExistence type="predicted"/>
<dbReference type="EMBL" id="JABEXW010000295">
    <property type="protein sequence ID" value="KAF4966368.1"/>
    <property type="molecule type" value="Genomic_DNA"/>
</dbReference>
<feature type="transmembrane region" description="Helical" evidence="1">
    <location>
        <begin position="49"/>
        <end position="70"/>
    </location>
</feature>
<keyword evidence="1" id="KW-0812">Transmembrane</keyword>
<dbReference type="AlphaFoldDB" id="A0A8H4TYM8"/>